<dbReference type="Proteomes" id="UP000054481">
    <property type="component" value="Unassembled WGS sequence"/>
</dbReference>
<sequence>MQLRQSFVSGGADLGDFFDAFRLDLRSFLSTLRKTRAIATGVQIVIFMTGRWREERERQSRTLVLDVLCHTPEARTTLQRALQRAGYAVCETACRHNLGEWASIPREKRTCLVQGSFKQRTVHLIELPRPVVQTALSRVYGSMAGTYLTGAGKMVSLFPHLTLVERRSWVPKQFSERTRSLVEDKYRGWRAVCEDDEVGEEIAGGGRSVDDSLCWSLLFDPSGGRLLPEKKRGAVTPNERIDGGRREAKPDEVKFSGRFPSMKASMNARGSVFDPGYWQWQRQRSKSTT</sequence>
<keyword evidence="3" id="KW-1185">Reference proteome</keyword>
<evidence type="ECO:0000313" key="2">
    <source>
        <dbReference type="EMBL" id="KJZ68778.1"/>
    </source>
</evidence>
<protein>
    <submittedName>
        <fullName evidence="2">Uncharacterized protein</fullName>
    </submittedName>
</protein>
<evidence type="ECO:0000313" key="3">
    <source>
        <dbReference type="Proteomes" id="UP000054481"/>
    </source>
</evidence>
<feature type="region of interest" description="Disordered" evidence="1">
    <location>
        <begin position="229"/>
        <end position="250"/>
    </location>
</feature>
<gene>
    <name evidence="2" type="ORF">HIM_11835</name>
</gene>
<reference evidence="2 3" key="1">
    <citation type="journal article" date="2014" name="Genome Biol. Evol.">
        <title>Comparative genomics and transcriptomics analyses reveal divergent lifestyle features of nematode endoparasitic fungus Hirsutella minnesotensis.</title>
        <authorList>
            <person name="Lai Y."/>
            <person name="Liu K."/>
            <person name="Zhang X."/>
            <person name="Zhang X."/>
            <person name="Li K."/>
            <person name="Wang N."/>
            <person name="Shu C."/>
            <person name="Wu Y."/>
            <person name="Wang C."/>
            <person name="Bushley K.E."/>
            <person name="Xiang M."/>
            <person name="Liu X."/>
        </authorList>
    </citation>
    <scope>NUCLEOTIDE SEQUENCE [LARGE SCALE GENOMIC DNA]</scope>
    <source>
        <strain evidence="2 3">3608</strain>
    </source>
</reference>
<organism evidence="2 3">
    <name type="scientific">Hirsutella minnesotensis 3608</name>
    <dbReference type="NCBI Taxonomy" id="1043627"/>
    <lineage>
        <taxon>Eukaryota</taxon>
        <taxon>Fungi</taxon>
        <taxon>Dikarya</taxon>
        <taxon>Ascomycota</taxon>
        <taxon>Pezizomycotina</taxon>
        <taxon>Sordariomycetes</taxon>
        <taxon>Hypocreomycetidae</taxon>
        <taxon>Hypocreales</taxon>
        <taxon>Ophiocordycipitaceae</taxon>
        <taxon>Hirsutella</taxon>
    </lineage>
</organism>
<evidence type="ECO:0000256" key="1">
    <source>
        <dbReference type="SAM" id="MobiDB-lite"/>
    </source>
</evidence>
<feature type="compositionally biased region" description="Basic and acidic residues" evidence="1">
    <location>
        <begin position="239"/>
        <end position="250"/>
    </location>
</feature>
<dbReference type="AlphaFoldDB" id="A0A0F7ZR06"/>
<dbReference type="OrthoDB" id="4777571at2759"/>
<name>A0A0F7ZR06_9HYPO</name>
<accession>A0A0F7ZR06</accession>
<dbReference type="EMBL" id="KQ030815">
    <property type="protein sequence ID" value="KJZ68778.1"/>
    <property type="molecule type" value="Genomic_DNA"/>
</dbReference>
<proteinExistence type="predicted"/>